<organism evidence="3 4">
    <name type="scientific">Kaistia soli DSM 19436</name>
    <dbReference type="NCBI Taxonomy" id="1122133"/>
    <lineage>
        <taxon>Bacteria</taxon>
        <taxon>Pseudomonadati</taxon>
        <taxon>Pseudomonadota</taxon>
        <taxon>Alphaproteobacteria</taxon>
        <taxon>Hyphomicrobiales</taxon>
        <taxon>Kaistiaceae</taxon>
        <taxon>Kaistia</taxon>
    </lineage>
</organism>
<keyword evidence="4" id="KW-1185">Reference proteome</keyword>
<name>A0A1M5PWV0_9HYPH</name>
<accession>A0A1M5PWV0</accession>
<feature type="signal peptide" evidence="1">
    <location>
        <begin position="1"/>
        <end position="20"/>
    </location>
</feature>
<evidence type="ECO:0000259" key="2">
    <source>
        <dbReference type="Pfam" id="PF07883"/>
    </source>
</evidence>
<gene>
    <name evidence="3" type="ORF">SAMN02745157_0254</name>
</gene>
<dbReference type="RefSeq" id="WP_073058750.1">
    <property type="nucleotide sequence ID" value="NZ_FQUP01000013.1"/>
</dbReference>
<dbReference type="AlphaFoldDB" id="A0A1M5PWV0"/>
<dbReference type="Pfam" id="PF07883">
    <property type="entry name" value="Cupin_2"/>
    <property type="match status" value="1"/>
</dbReference>
<feature type="domain" description="Cupin type-2" evidence="2">
    <location>
        <begin position="59"/>
        <end position="128"/>
    </location>
</feature>
<dbReference type="InterPro" id="IPR011051">
    <property type="entry name" value="RmlC_Cupin_sf"/>
</dbReference>
<evidence type="ECO:0000313" key="4">
    <source>
        <dbReference type="Proteomes" id="UP000184485"/>
    </source>
</evidence>
<dbReference type="PANTHER" id="PTHR38599">
    <property type="entry name" value="CUPIN DOMAIN PROTEIN (AFU_ORTHOLOGUE AFUA_3G13620)"/>
    <property type="match status" value="1"/>
</dbReference>
<dbReference type="CDD" id="cd02236">
    <property type="entry name" value="cupin_CV2614-like"/>
    <property type="match status" value="1"/>
</dbReference>
<dbReference type="InterPro" id="IPR014710">
    <property type="entry name" value="RmlC-like_jellyroll"/>
</dbReference>
<keyword evidence="1" id="KW-0732">Signal</keyword>
<reference evidence="3 4" key="1">
    <citation type="submission" date="2016-11" db="EMBL/GenBank/DDBJ databases">
        <authorList>
            <person name="Jaros S."/>
            <person name="Januszkiewicz K."/>
            <person name="Wedrychowicz H."/>
        </authorList>
    </citation>
    <scope>NUCLEOTIDE SEQUENCE [LARGE SCALE GENOMIC DNA]</scope>
    <source>
        <strain evidence="3 4">DSM 19436</strain>
    </source>
</reference>
<dbReference type="STRING" id="1122133.SAMN02745157_0254"/>
<sequence length="144" mass="15450">MKCTLIAGLMVMGLMQAAAAEEAYKPVVKVQPLLKTTTTTSGDAIHYPDIDDPEVQSLIVEIPPSGETGWHTHPVPAYAYILSGSIEVESEGGTKRLFKAGDSFAEMVDRKHDGRVVGTEPVRILMIVTGEKGKPFSVKTDPPG</sequence>
<evidence type="ECO:0000256" key="1">
    <source>
        <dbReference type="SAM" id="SignalP"/>
    </source>
</evidence>
<dbReference type="EMBL" id="FQUP01000013">
    <property type="protein sequence ID" value="SHH06166.1"/>
    <property type="molecule type" value="Genomic_DNA"/>
</dbReference>
<evidence type="ECO:0000313" key="3">
    <source>
        <dbReference type="EMBL" id="SHH06166.1"/>
    </source>
</evidence>
<dbReference type="OrthoDB" id="287220at2"/>
<proteinExistence type="predicted"/>
<dbReference type="PANTHER" id="PTHR38599:SF1">
    <property type="entry name" value="CUPIN DOMAIN PROTEIN (AFU_ORTHOLOGUE AFUA_3G13620)"/>
    <property type="match status" value="1"/>
</dbReference>
<dbReference type="InterPro" id="IPR013096">
    <property type="entry name" value="Cupin_2"/>
</dbReference>
<dbReference type="Gene3D" id="2.60.120.10">
    <property type="entry name" value="Jelly Rolls"/>
    <property type="match status" value="1"/>
</dbReference>
<feature type="chain" id="PRO_5012635457" evidence="1">
    <location>
        <begin position="21"/>
        <end position="144"/>
    </location>
</feature>
<dbReference type="SUPFAM" id="SSF51182">
    <property type="entry name" value="RmlC-like cupins"/>
    <property type="match status" value="1"/>
</dbReference>
<protein>
    <submittedName>
        <fullName evidence="3">Cupin domain protein</fullName>
    </submittedName>
</protein>
<dbReference type="Proteomes" id="UP000184485">
    <property type="component" value="Unassembled WGS sequence"/>
</dbReference>